<feature type="compositionally biased region" description="Basic residues" evidence="1">
    <location>
        <begin position="1"/>
        <end position="18"/>
    </location>
</feature>
<dbReference type="SUPFAM" id="SSF46785">
    <property type="entry name" value="Winged helix' DNA-binding domain"/>
    <property type="match status" value="1"/>
</dbReference>
<reference evidence="2 3" key="1">
    <citation type="submission" date="2024-06" db="EMBL/GenBank/DDBJ databases">
        <authorList>
            <person name="Lee S.D."/>
        </authorList>
    </citation>
    <scope>NUCLEOTIDE SEQUENCE [LARGE SCALE GENOMIC DNA]</scope>
    <source>
        <strain evidence="2 3">N1-10</strain>
    </source>
</reference>
<dbReference type="Proteomes" id="UP001592581">
    <property type="component" value="Unassembled WGS sequence"/>
</dbReference>
<protein>
    <recommendedName>
        <fullName evidence="4">MarR family transcriptional regulator</fullName>
    </recommendedName>
</protein>
<keyword evidence="3" id="KW-1185">Reference proteome</keyword>
<accession>A0ABV6XI13</accession>
<gene>
    <name evidence="2" type="ORF">ABUW04_06375</name>
</gene>
<evidence type="ECO:0000313" key="3">
    <source>
        <dbReference type="Proteomes" id="UP001592581"/>
    </source>
</evidence>
<dbReference type="EMBL" id="JBEUKS010000002">
    <property type="protein sequence ID" value="MFC1437880.1"/>
    <property type="molecule type" value="Genomic_DNA"/>
</dbReference>
<dbReference type="RefSeq" id="WP_380563507.1">
    <property type="nucleotide sequence ID" value="NZ_JBEUKS010000002.1"/>
</dbReference>
<name>A0ABV6XI13_9ACTN</name>
<comment type="caution">
    <text evidence="2">The sequence shown here is derived from an EMBL/GenBank/DDBJ whole genome shotgun (WGS) entry which is preliminary data.</text>
</comment>
<organism evidence="2 3">
    <name type="scientific">Streptacidiphilus jeojiensis</name>
    <dbReference type="NCBI Taxonomy" id="3229225"/>
    <lineage>
        <taxon>Bacteria</taxon>
        <taxon>Bacillati</taxon>
        <taxon>Actinomycetota</taxon>
        <taxon>Actinomycetes</taxon>
        <taxon>Kitasatosporales</taxon>
        <taxon>Streptomycetaceae</taxon>
        <taxon>Streptacidiphilus</taxon>
    </lineage>
</organism>
<evidence type="ECO:0000256" key="1">
    <source>
        <dbReference type="SAM" id="MobiDB-lite"/>
    </source>
</evidence>
<dbReference type="Gene3D" id="1.10.10.10">
    <property type="entry name" value="Winged helix-like DNA-binding domain superfamily/Winged helix DNA-binding domain"/>
    <property type="match status" value="1"/>
</dbReference>
<proteinExistence type="predicted"/>
<dbReference type="InterPro" id="IPR036388">
    <property type="entry name" value="WH-like_DNA-bd_sf"/>
</dbReference>
<evidence type="ECO:0008006" key="4">
    <source>
        <dbReference type="Google" id="ProtNLM"/>
    </source>
</evidence>
<evidence type="ECO:0000313" key="2">
    <source>
        <dbReference type="EMBL" id="MFC1437880.1"/>
    </source>
</evidence>
<dbReference type="InterPro" id="IPR036390">
    <property type="entry name" value="WH_DNA-bd_sf"/>
</dbReference>
<sequence length="139" mass="14770">MSKSQKGRRHRTVNRRPRPVGAASGPVRVQRADSAAATAPVVEEGVGPLFQTAVRDGGLGLPAARTWRHLLESDRGGATVEEISATVGYQPQTIGRHVNGLLKYGMVRESGGRWFPTGKSQWNAAEEHGLVAPAPAGAR</sequence>
<feature type="region of interest" description="Disordered" evidence="1">
    <location>
        <begin position="1"/>
        <end position="32"/>
    </location>
</feature>